<protein>
    <submittedName>
        <fullName evidence="2">Uncharacterized protein</fullName>
    </submittedName>
</protein>
<feature type="transmembrane region" description="Helical" evidence="1">
    <location>
        <begin position="108"/>
        <end position="128"/>
    </location>
</feature>
<dbReference type="AlphaFoldDB" id="A0A0L0C7V6"/>
<keyword evidence="1" id="KW-0472">Membrane</keyword>
<comment type="caution">
    <text evidence="2">The sequence shown here is derived from an EMBL/GenBank/DDBJ whole genome shotgun (WGS) entry which is preliminary data.</text>
</comment>
<sequence length="205" mass="23290">MQIIIKRSTNAITHVCVDSGWSVAYSHDIYIWVQHLVCLRLKTNSRGIYSTESNHNAIRLGLNETVCQVEFFIYLRCIELFRTGAITAMILTFSSYTTINTLKEMRAIIWNALVMIFITVTIIPIGSFSELAMSDHLNLVIKLQVAIFKMKLDTNVSFGTRTKPIEIRLIISPSPIQLPSTNKALEPIITLNVSTTWFCNDFDNN</sequence>
<dbReference type="Proteomes" id="UP000037069">
    <property type="component" value="Unassembled WGS sequence"/>
</dbReference>
<organism evidence="2 3">
    <name type="scientific">Lucilia cuprina</name>
    <name type="common">Green bottle fly</name>
    <name type="synonym">Australian sheep blowfly</name>
    <dbReference type="NCBI Taxonomy" id="7375"/>
    <lineage>
        <taxon>Eukaryota</taxon>
        <taxon>Metazoa</taxon>
        <taxon>Ecdysozoa</taxon>
        <taxon>Arthropoda</taxon>
        <taxon>Hexapoda</taxon>
        <taxon>Insecta</taxon>
        <taxon>Pterygota</taxon>
        <taxon>Neoptera</taxon>
        <taxon>Endopterygota</taxon>
        <taxon>Diptera</taxon>
        <taxon>Brachycera</taxon>
        <taxon>Muscomorpha</taxon>
        <taxon>Oestroidea</taxon>
        <taxon>Calliphoridae</taxon>
        <taxon>Luciliinae</taxon>
        <taxon>Lucilia</taxon>
    </lineage>
</organism>
<name>A0A0L0C7V6_LUCCU</name>
<reference evidence="2 3" key="1">
    <citation type="journal article" date="2015" name="Nat. Commun.">
        <title>Lucilia cuprina genome unlocks parasitic fly biology to underpin future interventions.</title>
        <authorList>
            <person name="Anstead C.A."/>
            <person name="Korhonen P.K."/>
            <person name="Young N.D."/>
            <person name="Hall R.S."/>
            <person name="Jex A.R."/>
            <person name="Murali S.C."/>
            <person name="Hughes D.S."/>
            <person name="Lee S.F."/>
            <person name="Perry T."/>
            <person name="Stroehlein A.J."/>
            <person name="Ansell B.R."/>
            <person name="Breugelmans B."/>
            <person name="Hofmann A."/>
            <person name="Qu J."/>
            <person name="Dugan S."/>
            <person name="Lee S.L."/>
            <person name="Chao H."/>
            <person name="Dinh H."/>
            <person name="Han Y."/>
            <person name="Doddapaneni H.V."/>
            <person name="Worley K.C."/>
            <person name="Muzny D.M."/>
            <person name="Ioannidis P."/>
            <person name="Waterhouse R.M."/>
            <person name="Zdobnov E.M."/>
            <person name="James P.J."/>
            <person name="Bagnall N.H."/>
            <person name="Kotze A.C."/>
            <person name="Gibbs R.A."/>
            <person name="Richards S."/>
            <person name="Batterham P."/>
            <person name="Gasser R.B."/>
        </authorList>
    </citation>
    <scope>NUCLEOTIDE SEQUENCE [LARGE SCALE GENOMIC DNA]</scope>
    <source>
        <strain evidence="2 3">LS</strain>
        <tissue evidence="2">Full body</tissue>
    </source>
</reference>
<keyword evidence="1" id="KW-1133">Transmembrane helix</keyword>
<dbReference type="EMBL" id="JRES01000785">
    <property type="protein sequence ID" value="KNC28350.1"/>
    <property type="molecule type" value="Genomic_DNA"/>
</dbReference>
<keyword evidence="1" id="KW-0812">Transmembrane</keyword>
<gene>
    <name evidence="2" type="ORF">FF38_05781</name>
</gene>
<evidence type="ECO:0000313" key="3">
    <source>
        <dbReference type="Proteomes" id="UP000037069"/>
    </source>
</evidence>
<proteinExistence type="predicted"/>
<evidence type="ECO:0000313" key="2">
    <source>
        <dbReference type="EMBL" id="KNC28350.1"/>
    </source>
</evidence>
<keyword evidence="3" id="KW-1185">Reference proteome</keyword>
<evidence type="ECO:0000256" key="1">
    <source>
        <dbReference type="SAM" id="Phobius"/>
    </source>
</evidence>
<accession>A0A0L0C7V6</accession>